<organism evidence="1 2">
    <name type="scientific">Salix udensis</name>
    <dbReference type="NCBI Taxonomy" id="889485"/>
    <lineage>
        <taxon>Eukaryota</taxon>
        <taxon>Viridiplantae</taxon>
        <taxon>Streptophyta</taxon>
        <taxon>Embryophyta</taxon>
        <taxon>Tracheophyta</taxon>
        <taxon>Spermatophyta</taxon>
        <taxon>Magnoliopsida</taxon>
        <taxon>eudicotyledons</taxon>
        <taxon>Gunneridae</taxon>
        <taxon>Pentapetalae</taxon>
        <taxon>rosids</taxon>
        <taxon>fabids</taxon>
        <taxon>Malpighiales</taxon>
        <taxon>Salicaceae</taxon>
        <taxon>Saliceae</taxon>
        <taxon>Salix</taxon>
    </lineage>
</organism>
<proteinExistence type="predicted"/>
<dbReference type="AlphaFoldDB" id="A0AAD6KLF9"/>
<sequence length="149" mass="17074">MASESQRHNEGESNLLKAPIFLQERLKYRGAGYPPPISYPPTLGYDSLSTISTTTTTTTRTISRPVITLVHEHHHHHHHHHHHQDHIPVITLVHEHHQQPITVINAKLHQQGCQNSKVIKFLRRHSVNNNILGDVYIYTPYNYIACVAS</sequence>
<reference evidence="1 2" key="1">
    <citation type="journal article" date="2023" name="Int. J. Mol. Sci.">
        <title>De Novo Assembly and Annotation of 11 Diverse Shrub Willow (Salix) Genomes Reveals Novel Gene Organization in Sex-Linked Regions.</title>
        <authorList>
            <person name="Hyden B."/>
            <person name="Feng K."/>
            <person name="Yates T.B."/>
            <person name="Jawdy S."/>
            <person name="Cereghino C."/>
            <person name="Smart L.B."/>
            <person name="Muchero W."/>
        </authorList>
    </citation>
    <scope>NUCLEOTIDE SEQUENCE [LARGE SCALE GENOMIC DNA]</scope>
    <source>
        <tissue evidence="1">Shoot tip</tissue>
    </source>
</reference>
<name>A0AAD6KLF9_9ROSI</name>
<accession>A0AAD6KLF9</accession>
<evidence type="ECO:0000313" key="1">
    <source>
        <dbReference type="EMBL" id="KAJ6425645.1"/>
    </source>
</evidence>
<comment type="caution">
    <text evidence="1">The sequence shown here is derived from an EMBL/GenBank/DDBJ whole genome shotgun (WGS) entry which is preliminary data.</text>
</comment>
<dbReference type="EMBL" id="JAPFFJ010000006">
    <property type="protein sequence ID" value="KAJ6425645.1"/>
    <property type="molecule type" value="Genomic_DNA"/>
</dbReference>
<gene>
    <name evidence="1" type="ORF">OIU84_026256</name>
</gene>
<protein>
    <submittedName>
        <fullName evidence="1">Uncharacterized protein</fullName>
    </submittedName>
</protein>
<evidence type="ECO:0000313" key="2">
    <source>
        <dbReference type="Proteomes" id="UP001162972"/>
    </source>
</evidence>
<dbReference type="Proteomes" id="UP001162972">
    <property type="component" value="Chromosome 16"/>
</dbReference>
<keyword evidence="2" id="KW-1185">Reference proteome</keyword>